<keyword evidence="4" id="KW-0597">Phosphoprotein</keyword>
<reference evidence="6" key="2">
    <citation type="journal article" date="2007" name="Science">
        <title>Draft genome sequence of the sexually transmitted pathogen Trichomonas vaginalis.</title>
        <authorList>
            <person name="Carlton J.M."/>
            <person name="Hirt R.P."/>
            <person name="Silva J.C."/>
            <person name="Delcher A.L."/>
            <person name="Schatz M."/>
            <person name="Zhao Q."/>
            <person name="Wortman J.R."/>
            <person name="Bidwell S.L."/>
            <person name="Alsmark U.C.M."/>
            <person name="Besteiro S."/>
            <person name="Sicheritz-Ponten T."/>
            <person name="Noel C.J."/>
            <person name="Dacks J.B."/>
            <person name="Foster P.G."/>
            <person name="Simillion C."/>
            <person name="Van de Peer Y."/>
            <person name="Miranda-Saavedra D."/>
            <person name="Barton G.J."/>
            <person name="Westrop G.D."/>
            <person name="Mueller S."/>
            <person name="Dessi D."/>
            <person name="Fiori P.L."/>
            <person name="Ren Q."/>
            <person name="Paulsen I."/>
            <person name="Zhang H."/>
            <person name="Bastida-Corcuera F.D."/>
            <person name="Simoes-Barbosa A."/>
            <person name="Brown M.T."/>
            <person name="Hayes R.D."/>
            <person name="Mukherjee M."/>
            <person name="Okumura C.Y."/>
            <person name="Schneider R."/>
            <person name="Smith A.J."/>
            <person name="Vanacova S."/>
            <person name="Villalvazo M."/>
            <person name="Haas B.J."/>
            <person name="Pertea M."/>
            <person name="Feldblyum T.V."/>
            <person name="Utterback T.R."/>
            <person name="Shu C.L."/>
            <person name="Osoegawa K."/>
            <person name="de Jong P.J."/>
            <person name="Hrdy I."/>
            <person name="Horvathova L."/>
            <person name="Zubacova Z."/>
            <person name="Dolezal P."/>
            <person name="Malik S.B."/>
            <person name="Logsdon J.M. Jr."/>
            <person name="Henze K."/>
            <person name="Gupta A."/>
            <person name="Wang C.C."/>
            <person name="Dunne R.L."/>
            <person name="Upcroft J.A."/>
            <person name="Upcroft P."/>
            <person name="White O."/>
            <person name="Salzberg S.L."/>
            <person name="Tang P."/>
            <person name="Chiu C.-H."/>
            <person name="Lee Y.-S."/>
            <person name="Embley T.M."/>
            <person name="Coombs G.H."/>
            <person name="Mottram J.C."/>
            <person name="Tachezy J."/>
            <person name="Fraser-Liggett C.M."/>
            <person name="Johnson P.J."/>
        </authorList>
    </citation>
    <scope>NUCLEOTIDE SEQUENCE [LARGE SCALE GENOMIC DNA]</scope>
    <source>
        <strain evidence="6">G3</strain>
    </source>
</reference>
<evidence type="ECO:0000313" key="7">
    <source>
        <dbReference type="Proteomes" id="UP000001542"/>
    </source>
</evidence>
<proteinExistence type="inferred from homology"/>
<protein>
    <submittedName>
        <fullName evidence="6">Uncharacterized protein</fullName>
    </submittedName>
</protein>
<dbReference type="OrthoDB" id="10571866at2759"/>
<dbReference type="EMBL" id="DS113534">
    <property type="protein sequence ID" value="EAY02507.1"/>
    <property type="molecule type" value="Genomic_DNA"/>
</dbReference>
<evidence type="ECO:0000256" key="1">
    <source>
        <dbReference type="ARBA" id="ARBA00004496"/>
    </source>
</evidence>
<evidence type="ECO:0000256" key="4">
    <source>
        <dbReference type="ARBA" id="ARBA00022553"/>
    </source>
</evidence>
<feature type="region of interest" description="Disordered" evidence="5">
    <location>
        <begin position="188"/>
        <end position="270"/>
    </location>
</feature>
<dbReference type="RefSeq" id="XP_001314746.1">
    <property type="nucleotide sequence ID" value="XM_001314712.1"/>
</dbReference>
<accession>A2EXX4</accession>
<comment type="similarity">
    <text evidence="2">Belongs to the MLF family.</text>
</comment>
<dbReference type="InterPro" id="IPR019376">
    <property type="entry name" value="Myeloid_leukemia_factor"/>
</dbReference>
<gene>
    <name evidence="6" type="ORF">TVAG_020600</name>
</gene>
<dbReference type="AlphaFoldDB" id="A2EXX4"/>
<dbReference type="KEGG" id="tva:4760347"/>
<feature type="compositionally biased region" description="Basic and acidic residues" evidence="5">
    <location>
        <begin position="93"/>
        <end position="102"/>
    </location>
</feature>
<reference evidence="6" key="1">
    <citation type="submission" date="2006-10" db="EMBL/GenBank/DDBJ databases">
        <authorList>
            <person name="Amadeo P."/>
            <person name="Zhao Q."/>
            <person name="Wortman J."/>
            <person name="Fraser-Liggett C."/>
            <person name="Carlton J."/>
        </authorList>
    </citation>
    <scope>NUCLEOTIDE SEQUENCE</scope>
    <source>
        <strain evidence="6">G3</strain>
    </source>
</reference>
<dbReference type="VEuPathDB" id="TrichDB:TVAG_020600"/>
<evidence type="ECO:0000313" key="6">
    <source>
        <dbReference type="EMBL" id="EAY02507.1"/>
    </source>
</evidence>
<dbReference type="VEuPathDB" id="TrichDB:TVAGG3_0318070"/>
<comment type="subcellular location">
    <subcellularLocation>
        <location evidence="1">Cytoplasm</location>
    </subcellularLocation>
</comment>
<feature type="compositionally biased region" description="Polar residues" evidence="5">
    <location>
        <begin position="103"/>
        <end position="113"/>
    </location>
</feature>
<keyword evidence="3" id="KW-0963">Cytoplasm</keyword>
<evidence type="ECO:0000256" key="2">
    <source>
        <dbReference type="ARBA" id="ARBA00008332"/>
    </source>
</evidence>
<feature type="compositionally biased region" description="Basic and acidic residues" evidence="5">
    <location>
        <begin position="240"/>
        <end position="260"/>
    </location>
</feature>
<organism evidence="6 7">
    <name type="scientific">Trichomonas vaginalis (strain ATCC PRA-98 / G3)</name>
    <dbReference type="NCBI Taxonomy" id="412133"/>
    <lineage>
        <taxon>Eukaryota</taxon>
        <taxon>Metamonada</taxon>
        <taxon>Parabasalia</taxon>
        <taxon>Trichomonadida</taxon>
        <taxon>Trichomonadidae</taxon>
        <taxon>Trichomonas</taxon>
    </lineage>
</organism>
<evidence type="ECO:0000256" key="5">
    <source>
        <dbReference type="SAM" id="MobiDB-lite"/>
    </source>
</evidence>
<feature type="compositionally biased region" description="Basic and acidic residues" evidence="5">
    <location>
        <begin position="188"/>
        <end position="203"/>
    </location>
</feature>
<sequence length="270" mass="30755">MSDWFNDPFFDETSNSNDIFAHANEMFRGIDRHFQQMMKDQFDLMGPMLGYDKDYDSNRPRIGMNNTNNNSRSRVEEVDANAETSGSRSGKSPKVEEPDDFSRSNTRNRSSKVNLPREQNHESFFSGFGDDDFSNGKSYCYCSSQVSYMNGDGTVNMKRKDTDSTGKTHMAEMRRMGDKTVVYDRKVDSDGKTTDSRKVHGMNDDEVDSFNQKWDSKVKDDPFLSHMSRRGANGIGYSSSKRDSNALGYDTKKSSSRENSSHSSSRHSKH</sequence>
<feature type="region of interest" description="Disordered" evidence="5">
    <location>
        <begin position="55"/>
        <end position="118"/>
    </location>
</feature>
<dbReference type="GO" id="GO:0005737">
    <property type="term" value="C:cytoplasm"/>
    <property type="evidence" value="ECO:0007669"/>
    <property type="project" value="UniProtKB-SubCell"/>
</dbReference>
<name>A2EXX4_TRIV3</name>
<dbReference type="Proteomes" id="UP000001542">
    <property type="component" value="Unassembled WGS sequence"/>
</dbReference>
<dbReference type="PANTHER" id="PTHR13105">
    <property type="entry name" value="MYELOID LEUKEMIA FACTOR"/>
    <property type="match status" value="1"/>
</dbReference>
<feature type="compositionally biased region" description="Basic and acidic residues" evidence="5">
    <location>
        <begin position="214"/>
        <end position="223"/>
    </location>
</feature>
<evidence type="ECO:0000256" key="3">
    <source>
        <dbReference type="ARBA" id="ARBA00022490"/>
    </source>
</evidence>
<dbReference type="InParanoid" id="A2EXX4"/>
<keyword evidence="7" id="KW-1185">Reference proteome</keyword>